<dbReference type="OrthoDB" id="10262769at2759"/>
<accession>A0A4C1YAY3</accession>
<keyword evidence="2" id="KW-1185">Reference proteome</keyword>
<evidence type="ECO:0000313" key="1">
    <source>
        <dbReference type="EMBL" id="GBP71677.1"/>
    </source>
</evidence>
<reference evidence="1 2" key="1">
    <citation type="journal article" date="2019" name="Commun. Biol.">
        <title>The bagworm genome reveals a unique fibroin gene that provides high tensile strength.</title>
        <authorList>
            <person name="Kono N."/>
            <person name="Nakamura H."/>
            <person name="Ohtoshi R."/>
            <person name="Tomita M."/>
            <person name="Numata K."/>
            <person name="Arakawa K."/>
        </authorList>
    </citation>
    <scope>NUCLEOTIDE SEQUENCE [LARGE SCALE GENOMIC DNA]</scope>
</reference>
<organism evidence="1 2">
    <name type="scientific">Eumeta variegata</name>
    <name type="common">Bagworm moth</name>
    <name type="synonym">Eumeta japonica</name>
    <dbReference type="NCBI Taxonomy" id="151549"/>
    <lineage>
        <taxon>Eukaryota</taxon>
        <taxon>Metazoa</taxon>
        <taxon>Ecdysozoa</taxon>
        <taxon>Arthropoda</taxon>
        <taxon>Hexapoda</taxon>
        <taxon>Insecta</taxon>
        <taxon>Pterygota</taxon>
        <taxon>Neoptera</taxon>
        <taxon>Endopterygota</taxon>
        <taxon>Lepidoptera</taxon>
        <taxon>Glossata</taxon>
        <taxon>Ditrysia</taxon>
        <taxon>Tineoidea</taxon>
        <taxon>Psychidae</taxon>
        <taxon>Oiketicinae</taxon>
        <taxon>Eumeta</taxon>
    </lineage>
</organism>
<protein>
    <submittedName>
        <fullName evidence="1">Uncharacterized protein</fullName>
    </submittedName>
</protein>
<comment type="caution">
    <text evidence="1">The sequence shown here is derived from an EMBL/GenBank/DDBJ whole genome shotgun (WGS) entry which is preliminary data.</text>
</comment>
<gene>
    <name evidence="1" type="ORF">EVAR_8283_1</name>
</gene>
<name>A0A4C1YAY3_EUMVA</name>
<dbReference type="AlphaFoldDB" id="A0A4C1YAY3"/>
<proteinExistence type="predicted"/>
<dbReference type="Proteomes" id="UP000299102">
    <property type="component" value="Unassembled WGS sequence"/>
</dbReference>
<sequence>MHAFVKGGFGQRGEDVVPRHTYKNVFRMRLNLSFFYGVWDMFVDAHLDGFLFMRSWAASSPALSCIVLSSTILHVGDRLKKALNLYTDVLVSKLKNAYVLSGLIFLEGSNMDVYGRRGCSVYDLWLEIHGIRMGEPSFNCFMRIGKGRPRKYYVDLIGVILKKAKKHSKPTSLCMKRLIDVSEAKEVCKGRTMWRKFAALGTGPDCPYCKSTIAYDESSFGMGGRRSPALRHTLSGGNLLREFHPRPLRAFNCLAQNWDLNKKGCGYFLVKFPAILNYENCANINT</sequence>
<evidence type="ECO:0000313" key="2">
    <source>
        <dbReference type="Proteomes" id="UP000299102"/>
    </source>
</evidence>
<dbReference type="EMBL" id="BGZK01001117">
    <property type="protein sequence ID" value="GBP71677.1"/>
    <property type="molecule type" value="Genomic_DNA"/>
</dbReference>